<feature type="transmembrane region" description="Helical" evidence="7">
    <location>
        <begin position="341"/>
        <end position="364"/>
    </location>
</feature>
<feature type="transmembrane region" description="Helical" evidence="7">
    <location>
        <begin position="12"/>
        <end position="30"/>
    </location>
</feature>
<gene>
    <name evidence="8" type="ORF">ACFOU2_16505</name>
</gene>
<keyword evidence="3 6" id="KW-0812">Transmembrane</keyword>
<evidence type="ECO:0000256" key="2">
    <source>
        <dbReference type="ARBA" id="ARBA00022448"/>
    </source>
</evidence>
<protein>
    <recommendedName>
        <fullName evidence="6">Transporter</fullName>
    </recommendedName>
</protein>
<dbReference type="PROSITE" id="PS50267">
    <property type="entry name" value="NA_NEUROTRAN_SYMP_3"/>
    <property type="match status" value="1"/>
</dbReference>
<organism evidence="8 9">
    <name type="scientific">Bacillus songklensis</name>
    <dbReference type="NCBI Taxonomy" id="1069116"/>
    <lineage>
        <taxon>Bacteria</taxon>
        <taxon>Bacillati</taxon>
        <taxon>Bacillota</taxon>
        <taxon>Bacilli</taxon>
        <taxon>Bacillales</taxon>
        <taxon>Bacillaceae</taxon>
        <taxon>Bacillus</taxon>
    </lineage>
</organism>
<feature type="transmembrane region" description="Helical" evidence="7">
    <location>
        <begin position="251"/>
        <end position="277"/>
    </location>
</feature>
<keyword evidence="6" id="KW-0769">Symport</keyword>
<dbReference type="PROSITE" id="PS00610">
    <property type="entry name" value="NA_NEUROTRAN_SYMP_1"/>
    <property type="match status" value="1"/>
</dbReference>
<dbReference type="CDD" id="cd10336">
    <property type="entry name" value="SLC6sbd_Tyt1-Like"/>
    <property type="match status" value="1"/>
</dbReference>
<evidence type="ECO:0000313" key="9">
    <source>
        <dbReference type="Proteomes" id="UP001595752"/>
    </source>
</evidence>
<feature type="transmembrane region" description="Helical" evidence="7">
    <location>
        <begin position="135"/>
        <end position="161"/>
    </location>
</feature>
<accession>A0ABV8B725</accession>
<proteinExistence type="inferred from homology"/>
<comment type="caution">
    <text evidence="8">The sequence shown here is derived from an EMBL/GenBank/DDBJ whole genome shotgun (WGS) entry which is preliminary data.</text>
</comment>
<dbReference type="Pfam" id="PF00209">
    <property type="entry name" value="SNF"/>
    <property type="match status" value="2"/>
</dbReference>
<dbReference type="SUPFAM" id="SSF161070">
    <property type="entry name" value="SNF-like"/>
    <property type="match status" value="1"/>
</dbReference>
<dbReference type="EMBL" id="JBHRZT010000067">
    <property type="protein sequence ID" value="MFC3884982.1"/>
    <property type="molecule type" value="Genomic_DNA"/>
</dbReference>
<comment type="subcellular location">
    <subcellularLocation>
        <location evidence="1">Membrane</location>
        <topology evidence="1">Multi-pass membrane protein</topology>
    </subcellularLocation>
</comment>
<evidence type="ECO:0000313" key="8">
    <source>
        <dbReference type="EMBL" id="MFC3884982.1"/>
    </source>
</evidence>
<name>A0ABV8B725_9BACI</name>
<evidence type="ECO:0000256" key="4">
    <source>
        <dbReference type="ARBA" id="ARBA00022989"/>
    </source>
</evidence>
<feature type="transmembrane region" description="Helical" evidence="7">
    <location>
        <begin position="376"/>
        <end position="398"/>
    </location>
</feature>
<comment type="similarity">
    <text evidence="6">Belongs to the sodium:neurotransmitter symporter (SNF) (TC 2.A.22) family.</text>
</comment>
<sequence length="455" mass="49396">MSQQEQWKSKLGFILAAAGSAIGLGAIWKFPYVAGTSGGGAFFLVFLLFTLLLGYPLLVGEFVIGRRSQSDAITTYKKLAPNTLWHITGKIGVFSCFLVLSFYSVIGGWIILYLIKASTGSLNGLSQAEYGQLFGIIIADPVSTLLGQLVFLLITIIVVAKGIQQGIEKASKIMMPALFILFIILVIRSLSLNGAMEGVKFLLVPDFTEMTSESILFALGQAFFSLSLGVSVMVTYSSYLPKTQDLPKSALSIVIMNLLIALLAGLAIFPGVFSFGLEVDAGPVLIFSVLPAVFTQMPFGIVFFIAFLVLFLFAALTSAFSMIEIAVSALTKNTNENRKKYTWIIGGLIFIVGIPSCLSYGVMADFKIVDKTFFDLVDFAVSNVLMPLGALAISIFVTTKVSKTGLLEELQQGSKVGKVFFNIWFYLLKYVTPIAITVVFLDVLGALEWIVSFIK</sequence>
<keyword evidence="4 7" id="KW-1133">Transmembrane helix</keyword>
<dbReference type="RefSeq" id="WP_377916948.1">
    <property type="nucleotide sequence ID" value="NZ_JBHRZT010000067.1"/>
</dbReference>
<evidence type="ECO:0000256" key="1">
    <source>
        <dbReference type="ARBA" id="ARBA00004141"/>
    </source>
</evidence>
<dbReference type="InterPro" id="IPR047218">
    <property type="entry name" value="YocR/YhdH-like"/>
</dbReference>
<evidence type="ECO:0000256" key="7">
    <source>
        <dbReference type="SAM" id="Phobius"/>
    </source>
</evidence>
<dbReference type="PRINTS" id="PR00176">
    <property type="entry name" value="NANEUSMPORT"/>
</dbReference>
<keyword evidence="9" id="KW-1185">Reference proteome</keyword>
<feature type="transmembrane region" description="Helical" evidence="7">
    <location>
        <begin position="173"/>
        <end position="195"/>
    </location>
</feature>
<keyword evidence="2 6" id="KW-0813">Transport</keyword>
<feature type="transmembrane region" description="Helical" evidence="7">
    <location>
        <begin position="215"/>
        <end position="239"/>
    </location>
</feature>
<feature type="transmembrane region" description="Helical" evidence="7">
    <location>
        <begin position="419"/>
        <end position="441"/>
    </location>
</feature>
<feature type="transmembrane region" description="Helical" evidence="7">
    <location>
        <begin position="91"/>
        <end position="115"/>
    </location>
</feature>
<dbReference type="PANTHER" id="PTHR42948">
    <property type="entry name" value="TRANSPORTER"/>
    <property type="match status" value="1"/>
</dbReference>
<evidence type="ECO:0000256" key="3">
    <source>
        <dbReference type="ARBA" id="ARBA00022692"/>
    </source>
</evidence>
<keyword evidence="5 7" id="KW-0472">Membrane</keyword>
<dbReference type="NCBIfam" id="NF037979">
    <property type="entry name" value="Na_transp"/>
    <property type="match status" value="1"/>
</dbReference>
<feature type="transmembrane region" description="Helical" evidence="7">
    <location>
        <begin position="297"/>
        <end position="320"/>
    </location>
</feature>
<reference evidence="9" key="1">
    <citation type="journal article" date="2019" name="Int. J. Syst. Evol. Microbiol.">
        <title>The Global Catalogue of Microorganisms (GCM) 10K type strain sequencing project: providing services to taxonomists for standard genome sequencing and annotation.</title>
        <authorList>
            <consortium name="The Broad Institute Genomics Platform"/>
            <consortium name="The Broad Institute Genome Sequencing Center for Infectious Disease"/>
            <person name="Wu L."/>
            <person name="Ma J."/>
        </authorList>
    </citation>
    <scope>NUCLEOTIDE SEQUENCE [LARGE SCALE GENOMIC DNA]</scope>
    <source>
        <strain evidence="9">CCUG 61889</strain>
    </source>
</reference>
<dbReference type="Proteomes" id="UP001595752">
    <property type="component" value="Unassembled WGS sequence"/>
</dbReference>
<dbReference type="PANTHER" id="PTHR42948:SF1">
    <property type="entry name" value="TRANSPORTER"/>
    <property type="match status" value="1"/>
</dbReference>
<dbReference type="InterPro" id="IPR000175">
    <property type="entry name" value="Na/ntran_symport"/>
</dbReference>
<feature type="transmembrane region" description="Helical" evidence="7">
    <location>
        <begin position="42"/>
        <end position="64"/>
    </location>
</feature>
<evidence type="ECO:0000256" key="6">
    <source>
        <dbReference type="RuleBase" id="RU003732"/>
    </source>
</evidence>
<dbReference type="InterPro" id="IPR037272">
    <property type="entry name" value="SNS_sf"/>
</dbReference>
<evidence type="ECO:0000256" key="5">
    <source>
        <dbReference type="ARBA" id="ARBA00023136"/>
    </source>
</evidence>